<organism evidence="1 2">
    <name type="scientific">Elysia crispata</name>
    <name type="common">lettuce slug</name>
    <dbReference type="NCBI Taxonomy" id="231223"/>
    <lineage>
        <taxon>Eukaryota</taxon>
        <taxon>Metazoa</taxon>
        <taxon>Spiralia</taxon>
        <taxon>Lophotrochozoa</taxon>
        <taxon>Mollusca</taxon>
        <taxon>Gastropoda</taxon>
        <taxon>Heterobranchia</taxon>
        <taxon>Euthyneura</taxon>
        <taxon>Panpulmonata</taxon>
        <taxon>Sacoglossa</taxon>
        <taxon>Placobranchoidea</taxon>
        <taxon>Plakobranchidae</taxon>
        <taxon>Elysia</taxon>
    </lineage>
</organism>
<reference evidence="1" key="1">
    <citation type="journal article" date="2023" name="G3 (Bethesda)">
        <title>A reference genome for the long-term kleptoplast-retaining sea slug Elysia crispata morphotype clarki.</title>
        <authorList>
            <person name="Eastman K.E."/>
            <person name="Pendleton A.L."/>
            <person name="Shaikh M.A."/>
            <person name="Suttiyut T."/>
            <person name="Ogas R."/>
            <person name="Tomko P."/>
            <person name="Gavelis G."/>
            <person name="Widhalm J.R."/>
            <person name="Wisecaver J.H."/>
        </authorList>
    </citation>
    <scope>NUCLEOTIDE SEQUENCE</scope>
    <source>
        <strain evidence="1">ECLA1</strain>
    </source>
</reference>
<dbReference type="EMBL" id="JAWDGP010004327">
    <property type="protein sequence ID" value="KAK3765212.1"/>
    <property type="molecule type" value="Genomic_DNA"/>
</dbReference>
<accession>A0AAE1DCC3</accession>
<comment type="caution">
    <text evidence="1">The sequence shown here is derived from an EMBL/GenBank/DDBJ whole genome shotgun (WGS) entry which is preliminary data.</text>
</comment>
<evidence type="ECO:0000313" key="2">
    <source>
        <dbReference type="Proteomes" id="UP001283361"/>
    </source>
</evidence>
<protein>
    <submittedName>
        <fullName evidence="1">Uncharacterized protein</fullName>
    </submittedName>
</protein>
<keyword evidence="2" id="KW-1185">Reference proteome</keyword>
<dbReference type="Proteomes" id="UP001283361">
    <property type="component" value="Unassembled WGS sequence"/>
</dbReference>
<dbReference type="AlphaFoldDB" id="A0AAE1DCC3"/>
<sequence>MNSYADITLISATRWRHPSPIYSKLLVEWRGIDFPSTDQKKTTPTKAQTGSKHGVRSPTVSLEISVTLTFTAVKLLSSVIDNFGLKLPNARVSEGSTAELMEPERDLLFQISPESHLEAIKSERHGYCFSIAKRKLFQRSKVGTDV</sequence>
<proteinExistence type="predicted"/>
<name>A0AAE1DCC3_9GAST</name>
<gene>
    <name evidence="1" type="ORF">RRG08_051836</name>
</gene>
<evidence type="ECO:0000313" key="1">
    <source>
        <dbReference type="EMBL" id="KAK3765212.1"/>
    </source>
</evidence>